<dbReference type="EMBL" id="JAZBJZ010000131">
    <property type="protein sequence ID" value="MEE3719413.1"/>
    <property type="molecule type" value="Genomic_DNA"/>
</dbReference>
<dbReference type="Gene3D" id="3.40.50.2000">
    <property type="entry name" value="Glycogen Phosphorylase B"/>
    <property type="match status" value="2"/>
</dbReference>
<dbReference type="PANTHER" id="PTHR12526:SF622">
    <property type="entry name" value="GLYCOSYLTRANSFERASE (GROUP I)"/>
    <property type="match status" value="1"/>
</dbReference>
<dbReference type="EC" id="2.4.-.-" evidence="1"/>
<comment type="caution">
    <text evidence="1">The sequence shown here is derived from an EMBL/GenBank/DDBJ whole genome shotgun (WGS) entry which is preliminary data.</text>
</comment>
<keyword evidence="2" id="KW-1185">Reference proteome</keyword>
<name>A0AAW9Q8V6_9CYAN</name>
<sequence>MPTLKLMFFVNASEVSAGGVRAKMFSQRLPKGWDIRFNYRPAKKWKGILPFIQSALGFRPDIIYVMDTAYTGVLAGRIAKQILGCKLIVDTGDVAYELAKSTGNYSKRQLGLINWIEQMAIKNSDRLIVRGSYHKTLLESQGVQNVVFIPDGVDTLAVSPGDYLSLKTELGLADSFVVGMVGTMIWSERHCMCYGWDVIEALSMLKDLPVKALLIGDGDGRQILEARAKELGISDRAIFTGQLPYEKMLRYLTAMDVCVSTQSNDLVGMVRTTGKLPLYLAYGKYVIATNVGEAMRVLPGIGCLLPYEGVRDALHPTRLAEHIRMLVAEPERIKVAEAAFQVAKENFDYALLAQRLTKVCEDLCDR</sequence>
<dbReference type="PANTHER" id="PTHR12526">
    <property type="entry name" value="GLYCOSYLTRANSFERASE"/>
    <property type="match status" value="1"/>
</dbReference>
<reference evidence="1" key="1">
    <citation type="submission" date="2024-01" db="EMBL/GenBank/DDBJ databases">
        <title>Bank of Algae and Cyanobacteria of the Azores (BACA) strain genomes.</title>
        <authorList>
            <person name="Luz R."/>
            <person name="Cordeiro R."/>
            <person name="Fonseca A."/>
            <person name="Goncalves V."/>
        </authorList>
    </citation>
    <scope>NUCLEOTIDE SEQUENCE</scope>
    <source>
        <strain evidence="1">BACA0141</strain>
    </source>
</reference>
<gene>
    <name evidence="1" type="ORF">V2H45_21965</name>
</gene>
<keyword evidence="1" id="KW-0808">Transferase</keyword>
<accession>A0AAW9Q8V6</accession>
<dbReference type="AlphaFoldDB" id="A0AAW9Q8V6"/>
<dbReference type="SUPFAM" id="SSF53756">
    <property type="entry name" value="UDP-Glycosyltransferase/glycogen phosphorylase"/>
    <property type="match status" value="1"/>
</dbReference>
<dbReference type="Proteomes" id="UP001333818">
    <property type="component" value="Unassembled WGS sequence"/>
</dbReference>
<evidence type="ECO:0000313" key="2">
    <source>
        <dbReference type="Proteomes" id="UP001333818"/>
    </source>
</evidence>
<dbReference type="GO" id="GO:0016757">
    <property type="term" value="F:glycosyltransferase activity"/>
    <property type="evidence" value="ECO:0007669"/>
    <property type="project" value="UniProtKB-KW"/>
</dbReference>
<protein>
    <submittedName>
        <fullName evidence="1">Glycosyltransferase</fullName>
        <ecNumber evidence="1">2.4.-.-</ecNumber>
    </submittedName>
</protein>
<organism evidence="1 2">
    <name type="scientific">Tumidithrix elongata BACA0141</name>
    <dbReference type="NCBI Taxonomy" id="2716417"/>
    <lineage>
        <taxon>Bacteria</taxon>
        <taxon>Bacillati</taxon>
        <taxon>Cyanobacteriota</taxon>
        <taxon>Cyanophyceae</taxon>
        <taxon>Pseudanabaenales</taxon>
        <taxon>Pseudanabaenaceae</taxon>
        <taxon>Tumidithrix</taxon>
        <taxon>Tumidithrix elongata</taxon>
    </lineage>
</organism>
<keyword evidence="1" id="KW-0328">Glycosyltransferase</keyword>
<dbReference type="Pfam" id="PF13692">
    <property type="entry name" value="Glyco_trans_1_4"/>
    <property type="match status" value="1"/>
</dbReference>
<evidence type="ECO:0000313" key="1">
    <source>
        <dbReference type="EMBL" id="MEE3719413.1"/>
    </source>
</evidence>
<dbReference type="RefSeq" id="WP_330485849.1">
    <property type="nucleotide sequence ID" value="NZ_JAZBJZ010000131.1"/>
</dbReference>
<proteinExistence type="predicted"/>